<keyword evidence="2" id="KW-0560">Oxidoreductase</keyword>
<evidence type="ECO:0000256" key="1">
    <source>
        <dbReference type="ARBA" id="ARBA00010928"/>
    </source>
</evidence>
<gene>
    <name evidence="5" type="ORF">RMAR00112_LOCUS1926</name>
</gene>
<evidence type="ECO:0008006" key="6">
    <source>
        <dbReference type="Google" id="ProtNLM"/>
    </source>
</evidence>
<dbReference type="Gene3D" id="3.30.360.10">
    <property type="entry name" value="Dihydrodipicolinate Reductase, domain 2"/>
    <property type="match status" value="1"/>
</dbReference>
<dbReference type="SUPFAM" id="SSF51735">
    <property type="entry name" value="NAD(P)-binding Rossmann-fold domains"/>
    <property type="match status" value="1"/>
</dbReference>
<evidence type="ECO:0000259" key="4">
    <source>
        <dbReference type="Pfam" id="PF22725"/>
    </source>
</evidence>
<sequence>MVCFILSGGLGGRPGARRTVRMSAEPVGIGVIGCGRIGQVHAKTLAASMDAQLVVMADPVVDFAEPVAKSFGADFVPDYKDLVNDPRVRGVVIGSPTPYHAEQIIASAEAGKDIFCEKPISNDLEVIDKCLKVVEDKGVRLLTGFQRRFDPNFRKVKQEILNGAIGDVRMFHITSRDPSPPPAEYLKKSGGIFLDMISHDFDMARFVSQSEIDEVFVTGKAFGPEAAEAEDFDSVVTMLRMKNGSFGTIENSRSCAFGYDQRIEVFGSKGTLTGNNRGPSEVVLSNSEGITSGLPFSFFMDRYTEGYRDIMTEFVNMIVNQKEPSVDGYDGRAPILAAMACKLSAAENRPVLLKEVDV</sequence>
<dbReference type="Gene3D" id="3.40.50.720">
    <property type="entry name" value="NAD(P)-binding Rossmann-like Domain"/>
    <property type="match status" value="1"/>
</dbReference>
<accession>A0A7S2ZAH6</accession>
<dbReference type="PANTHER" id="PTHR42840:SF3">
    <property type="entry name" value="BINDING ROSSMANN FOLD OXIDOREDUCTASE, PUTATIVE (AFU_ORTHOLOGUE AFUA_2G10240)-RELATED"/>
    <property type="match status" value="1"/>
</dbReference>
<dbReference type="EMBL" id="HBHW01002386">
    <property type="protein sequence ID" value="CAE0033984.1"/>
    <property type="molecule type" value="Transcribed_RNA"/>
</dbReference>
<dbReference type="InterPro" id="IPR000683">
    <property type="entry name" value="Gfo/Idh/MocA-like_OxRdtase_N"/>
</dbReference>
<reference evidence="5" key="1">
    <citation type="submission" date="2021-01" db="EMBL/GenBank/DDBJ databases">
        <authorList>
            <person name="Corre E."/>
            <person name="Pelletier E."/>
            <person name="Niang G."/>
            <person name="Scheremetjew M."/>
            <person name="Finn R."/>
            <person name="Kale V."/>
            <person name="Holt S."/>
            <person name="Cochrane G."/>
            <person name="Meng A."/>
            <person name="Brown T."/>
            <person name="Cohen L."/>
        </authorList>
    </citation>
    <scope>NUCLEOTIDE SEQUENCE</scope>
    <source>
        <strain evidence="5">CCMP 769</strain>
    </source>
</reference>
<dbReference type="Pfam" id="PF22725">
    <property type="entry name" value="GFO_IDH_MocA_C3"/>
    <property type="match status" value="1"/>
</dbReference>
<dbReference type="SUPFAM" id="SSF55347">
    <property type="entry name" value="Glyceraldehyde-3-phosphate dehydrogenase-like, C-terminal domain"/>
    <property type="match status" value="1"/>
</dbReference>
<evidence type="ECO:0000256" key="2">
    <source>
        <dbReference type="ARBA" id="ARBA00023002"/>
    </source>
</evidence>
<dbReference type="InterPro" id="IPR036291">
    <property type="entry name" value="NAD(P)-bd_dom_sf"/>
</dbReference>
<name>A0A7S2ZAH6_9RHOD</name>
<dbReference type="InterPro" id="IPR030827">
    <property type="entry name" value="Myo_inos_IolG"/>
</dbReference>
<dbReference type="PANTHER" id="PTHR42840">
    <property type="entry name" value="NAD(P)-BINDING ROSSMANN-FOLD SUPERFAMILY PROTEIN-RELATED"/>
    <property type="match status" value="1"/>
</dbReference>
<proteinExistence type="inferred from homology"/>
<protein>
    <recommendedName>
        <fullName evidence="6">Inositol 2-dehydrogenase</fullName>
    </recommendedName>
</protein>
<feature type="domain" description="Gfo/Idh/MocA-like oxidoreductase N-terminal" evidence="3">
    <location>
        <begin position="28"/>
        <end position="145"/>
    </location>
</feature>
<dbReference type="InterPro" id="IPR055170">
    <property type="entry name" value="GFO_IDH_MocA-like_dom"/>
</dbReference>
<dbReference type="GO" id="GO:0016491">
    <property type="term" value="F:oxidoreductase activity"/>
    <property type="evidence" value="ECO:0007669"/>
    <property type="project" value="UniProtKB-KW"/>
</dbReference>
<feature type="domain" description="GFO/IDH/MocA-like oxidoreductase" evidence="4">
    <location>
        <begin position="153"/>
        <end position="272"/>
    </location>
</feature>
<evidence type="ECO:0000259" key="3">
    <source>
        <dbReference type="Pfam" id="PF01408"/>
    </source>
</evidence>
<dbReference type="GO" id="GO:0000166">
    <property type="term" value="F:nucleotide binding"/>
    <property type="evidence" value="ECO:0007669"/>
    <property type="project" value="InterPro"/>
</dbReference>
<dbReference type="Pfam" id="PF01408">
    <property type="entry name" value="GFO_IDH_MocA"/>
    <property type="match status" value="1"/>
</dbReference>
<evidence type="ECO:0000313" key="5">
    <source>
        <dbReference type="EMBL" id="CAE0033984.1"/>
    </source>
</evidence>
<organism evidence="5">
    <name type="scientific">Rhodosorus marinus</name>
    <dbReference type="NCBI Taxonomy" id="101924"/>
    <lineage>
        <taxon>Eukaryota</taxon>
        <taxon>Rhodophyta</taxon>
        <taxon>Stylonematophyceae</taxon>
        <taxon>Stylonematales</taxon>
        <taxon>Stylonemataceae</taxon>
        <taxon>Rhodosorus</taxon>
    </lineage>
</organism>
<dbReference type="NCBIfam" id="TIGR04380">
    <property type="entry name" value="myo_inos_iolG"/>
    <property type="match status" value="1"/>
</dbReference>
<dbReference type="AlphaFoldDB" id="A0A7S2ZAH6"/>
<comment type="similarity">
    <text evidence="1">Belongs to the Gfo/Idh/MocA family.</text>
</comment>